<feature type="repeat" description="TPR" evidence="3">
    <location>
        <begin position="573"/>
        <end position="606"/>
    </location>
</feature>
<dbReference type="SMART" id="SM00028">
    <property type="entry name" value="TPR"/>
    <property type="match status" value="10"/>
</dbReference>
<dbReference type="Gene3D" id="1.25.40.10">
    <property type="entry name" value="Tetratricopeptide repeat domain"/>
    <property type="match status" value="3"/>
</dbReference>
<dbReference type="OrthoDB" id="7103806at2759"/>
<evidence type="ECO:0000256" key="1">
    <source>
        <dbReference type="ARBA" id="ARBA00022737"/>
    </source>
</evidence>
<dbReference type="EMBL" id="CAJNOO010000938">
    <property type="protein sequence ID" value="CAF1065759.1"/>
    <property type="molecule type" value="Genomic_DNA"/>
</dbReference>
<dbReference type="InterPro" id="IPR019734">
    <property type="entry name" value="TPR_rpt"/>
</dbReference>
<dbReference type="PANTHER" id="PTHR45641:SF19">
    <property type="entry name" value="NEPHROCYSTIN-3"/>
    <property type="match status" value="1"/>
</dbReference>
<evidence type="ECO:0000313" key="4">
    <source>
        <dbReference type="EMBL" id="CAF1065759.1"/>
    </source>
</evidence>
<dbReference type="SUPFAM" id="SSF56399">
    <property type="entry name" value="ADP-ribosylation"/>
    <property type="match status" value="1"/>
</dbReference>
<feature type="repeat" description="TPR" evidence="3">
    <location>
        <begin position="531"/>
        <end position="564"/>
    </location>
</feature>
<feature type="repeat" description="TPR" evidence="3">
    <location>
        <begin position="321"/>
        <end position="354"/>
    </location>
</feature>
<reference evidence="5" key="1">
    <citation type="submission" date="2021-02" db="EMBL/GenBank/DDBJ databases">
        <authorList>
            <person name="Nowell W R."/>
        </authorList>
    </citation>
    <scope>NUCLEOTIDE SEQUENCE</scope>
</reference>
<dbReference type="AlphaFoldDB" id="A0A814QB72"/>
<dbReference type="PROSITE" id="PS51996">
    <property type="entry name" value="TR_MART"/>
    <property type="match status" value="1"/>
</dbReference>
<accession>A0A814QB72</accession>
<dbReference type="Gene3D" id="3.90.176.10">
    <property type="entry name" value="Toxin ADP-ribosyltransferase, Chain A, domain 1"/>
    <property type="match status" value="1"/>
</dbReference>
<evidence type="ECO:0000313" key="6">
    <source>
        <dbReference type="EMBL" id="CAF3644637.1"/>
    </source>
</evidence>
<evidence type="ECO:0008006" key="8">
    <source>
        <dbReference type="Google" id="ProtNLM"/>
    </source>
</evidence>
<feature type="repeat" description="TPR" evidence="3">
    <location>
        <begin position="363"/>
        <end position="396"/>
    </location>
</feature>
<dbReference type="Proteomes" id="UP000663823">
    <property type="component" value="Unassembled WGS sequence"/>
</dbReference>
<dbReference type="PROSITE" id="PS50005">
    <property type="entry name" value="TPR"/>
    <property type="match status" value="7"/>
</dbReference>
<dbReference type="InterPro" id="IPR011990">
    <property type="entry name" value="TPR-like_helical_dom_sf"/>
</dbReference>
<dbReference type="SUPFAM" id="SSF81901">
    <property type="entry name" value="HCP-like"/>
    <property type="match status" value="2"/>
</dbReference>
<gene>
    <name evidence="6" type="ORF">OTI717_LOCUS9026</name>
    <name evidence="4" type="ORF">RFH988_LOCUS17504</name>
    <name evidence="5" type="ORF">SEV965_LOCUS16744</name>
</gene>
<dbReference type="PROSITE" id="PS50293">
    <property type="entry name" value="TPR_REGION"/>
    <property type="match status" value="1"/>
</dbReference>
<proteinExistence type="predicted"/>
<evidence type="ECO:0000313" key="5">
    <source>
        <dbReference type="EMBL" id="CAF1117965.1"/>
    </source>
</evidence>
<keyword evidence="1" id="KW-0677">Repeat</keyword>
<dbReference type="Proteomes" id="UP000663882">
    <property type="component" value="Unassembled WGS sequence"/>
</dbReference>
<comment type="caution">
    <text evidence="5">The sequence shown here is derived from an EMBL/GenBank/DDBJ whole genome shotgun (WGS) entry which is preliminary data.</text>
</comment>
<dbReference type="Pfam" id="PF13181">
    <property type="entry name" value="TPR_8"/>
    <property type="match status" value="1"/>
</dbReference>
<keyword evidence="2 3" id="KW-0802">TPR repeat</keyword>
<dbReference type="Proteomes" id="UP000663889">
    <property type="component" value="Unassembled WGS sequence"/>
</dbReference>
<dbReference type="Pfam" id="PF13424">
    <property type="entry name" value="TPR_12"/>
    <property type="match status" value="4"/>
</dbReference>
<evidence type="ECO:0000313" key="7">
    <source>
        <dbReference type="Proteomes" id="UP000663889"/>
    </source>
</evidence>
<evidence type="ECO:0000256" key="2">
    <source>
        <dbReference type="ARBA" id="ARBA00022803"/>
    </source>
</evidence>
<dbReference type="PANTHER" id="PTHR45641">
    <property type="entry name" value="TETRATRICOPEPTIDE REPEAT PROTEIN (AFU_ORTHOLOGUE AFUA_6G03870)"/>
    <property type="match status" value="1"/>
</dbReference>
<dbReference type="EMBL" id="CAJOAX010000749">
    <property type="protein sequence ID" value="CAF3644637.1"/>
    <property type="molecule type" value="Genomic_DNA"/>
</dbReference>
<organism evidence="5 7">
    <name type="scientific">Rotaria sordida</name>
    <dbReference type="NCBI Taxonomy" id="392033"/>
    <lineage>
        <taxon>Eukaryota</taxon>
        <taxon>Metazoa</taxon>
        <taxon>Spiralia</taxon>
        <taxon>Gnathifera</taxon>
        <taxon>Rotifera</taxon>
        <taxon>Eurotatoria</taxon>
        <taxon>Bdelloidea</taxon>
        <taxon>Philodinida</taxon>
        <taxon>Philodinidae</taxon>
        <taxon>Rotaria</taxon>
    </lineage>
</organism>
<dbReference type="EMBL" id="CAJNOU010000931">
    <property type="protein sequence ID" value="CAF1117965.1"/>
    <property type="molecule type" value="Genomic_DNA"/>
</dbReference>
<protein>
    <recommendedName>
        <fullName evidence="8">Tetratricopeptide repeat protein</fullName>
    </recommendedName>
</protein>
<feature type="repeat" description="TPR" evidence="3">
    <location>
        <begin position="240"/>
        <end position="273"/>
    </location>
</feature>
<feature type="repeat" description="TPR" evidence="3">
    <location>
        <begin position="489"/>
        <end position="522"/>
    </location>
</feature>
<evidence type="ECO:0000256" key="3">
    <source>
        <dbReference type="PROSITE-ProRule" id="PRU00339"/>
    </source>
</evidence>
<sequence length="680" mass="78841">MLTDIIRKLEDDHGEAKNRFVKFLRHQYAGNDAQLKIIDEFERDYYLHSPVWWYTRDIFMYSMINQALRTQDIEILMKMGFFMRDLHLQIEQLYNQQFKNKETFIVYRGQRLSTDDFTKVRNNIGGLLSFNNFMSTSVQENVGSSIYADSARQDPNTIAIFFRMRIDSAVTSVPFASVNDTSYFGNAEDEILFSMHTIFRIDDVKFLADRLWEVQLSSTSDNDQQLKHLTQTIEKEIQGGIGWHRLGRLLIKLAKYEEAEEIYKELLDWTPDTNYGEISTYYIQLAYISGENSNLMNALEYYLKAQRILQQFLPPDDPRVTIVENNIGGVYQSMGNYSKALLSMQKVLRVREESLSSDDLQLASTYNNMGEIYRSMKDYSNASSFYEKALQIFQEKLPSIHPTLAICYNNIADVYHCMGKLSSALFFCEKVLEIQQRSLPSDHPDLAITYNNLGRIHQSKGDPLTAISFYQKTTEIRKKRLSENHLDMALTFNHIGLLYQSIGDYNNAISFQSKTLEIQEKNLISTHPNLADAYRNLAKSYQSMGDYIKALPLYQKVIDIGEQSPSENYLSLSFTYNNMGQMYHSSKDYTQALLCYQKALEVSVKYLSENHSLIAVTYFNQAKALEDLGQHQAAIKNYERAIDIGRHSFEPNDHRMLLFRTSLETIHQNLRDQSIDLSNS</sequence>
<feature type="repeat" description="TPR" evidence="3">
    <location>
        <begin position="615"/>
        <end position="648"/>
    </location>
</feature>
<name>A0A814QB72_9BILA</name>